<organism evidence="2 3">
    <name type="scientific">Ganoderma sinense ZZ0214-1</name>
    <dbReference type="NCBI Taxonomy" id="1077348"/>
    <lineage>
        <taxon>Eukaryota</taxon>
        <taxon>Fungi</taxon>
        <taxon>Dikarya</taxon>
        <taxon>Basidiomycota</taxon>
        <taxon>Agaricomycotina</taxon>
        <taxon>Agaricomycetes</taxon>
        <taxon>Polyporales</taxon>
        <taxon>Polyporaceae</taxon>
        <taxon>Ganoderma</taxon>
    </lineage>
</organism>
<dbReference type="Proteomes" id="UP000230002">
    <property type="component" value="Unassembled WGS sequence"/>
</dbReference>
<name>A0A2G8SF31_9APHY</name>
<comment type="caution">
    <text evidence="2">The sequence shown here is derived from an EMBL/GenBank/DDBJ whole genome shotgun (WGS) entry which is preliminary data.</text>
</comment>
<feature type="compositionally biased region" description="Low complexity" evidence="1">
    <location>
        <begin position="50"/>
        <end position="89"/>
    </location>
</feature>
<proteinExistence type="predicted"/>
<feature type="compositionally biased region" description="Basic and acidic residues" evidence="1">
    <location>
        <begin position="10"/>
        <end position="40"/>
    </location>
</feature>
<accession>A0A2G8SF31</accession>
<feature type="region of interest" description="Disordered" evidence="1">
    <location>
        <begin position="120"/>
        <end position="144"/>
    </location>
</feature>
<dbReference type="EMBL" id="AYKW01000011">
    <property type="protein sequence ID" value="PIL32369.1"/>
    <property type="molecule type" value="Genomic_DNA"/>
</dbReference>
<gene>
    <name evidence="2" type="ORF">GSI_05615</name>
</gene>
<evidence type="ECO:0000313" key="3">
    <source>
        <dbReference type="Proteomes" id="UP000230002"/>
    </source>
</evidence>
<evidence type="ECO:0000313" key="2">
    <source>
        <dbReference type="EMBL" id="PIL32369.1"/>
    </source>
</evidence>
<feature type="region of interest" description="Disordered" evidence="1">
    <location>
        <begin position="1"/>
        <end position="89"/>
    </location>
</feature>
<reference evidence="2 3" key="1">
    <citation type="journal article" date="2015" name="Sci. Rep.">
        <title>Chromosome-level genome map provides insights into diverse defense mechanisms in the medicinal fungus Ganoderma sinense.</title>
        <authorList>
            <person name="Zhu Y."/>
            <person name="Xu J."/>
            <person name="Sun C."/>
            <person name="Zhou S."/>
            <person name="Xu H."/>
            <person name="Nelson D.R."/>
            <person name="Qian J."/>
            <person name="Song J."/>
            <person name="Luo H."/>
            <person name="Xiang L."/>
            <person name="Li Y."/>
            <person name="Xu Z."/>
            <person name="Ji A."/>
            <person name="Wang L."/>
            <person name="Lu S."/>
            <person name="Hayward A."/>
            <person name="Sun W."/>
            <person name="Li X."/>
            <person name="Schwartz D.C."/>
            <person name="Wang Y."/>
            <person name="Chen S."/>
        </authorList>
    </citation>
    <scope>NUCLEOTIDE SEQUENCE [LARGE SCALE GENOMIC DNA]</scope>
    <source>
        <strain evidence="2 3">ZZ0214-1</strain>
    </source>
</reference>
<protein>
    <submittedName>
        <fullName evidence="2">Uncharacterized protein</fullName>
    </submittedName>
</protein>
<evidence type="ECO:0000256" key="1">
    <source>
        <dbReference type="SAM" id="MobiDB-lite"/>
    </source>
</evidence>
<keyword evidence="3" id="KW-1185">Reference proteome</keyword>
<dbReference type="AlphaFoldDB" id="A0A2G8SF31"/>
<sequence length="185" mass="19278">MLWSTARHKSYFEKKREAARAKRTDDRRLKREEYRARDSAMGRPRTPSKAPAAVPAAAATANPIACGSGTSTAATATATAPNPAAPSVPIAGPLNLANPAAPLVLPLVAPVPSRSSTIAAAPPPRALSPMQEDEPEPLAPAGINPTLTIQDESVLNFTEDDLINFLDVEDDVPLAAGKGKGKKTA</sequence>